<name>A0ABV8EY00_9ACTN</name>
<dbReference type="SUPFAM" id="SSF158745">
    <property type="entry name" value="LanC-like"/>
    <property type="match status" value="1"/>
</dbReference>
<dbReference type="PRINTS" id="PR01950">
    <property type="entry name" value="LANCSUPER"/>
</dbReference>
<dbReference type="InterPro" id="IPR007822">
    <property type="entry name" value="LANC-like"/>
</dbReference>
<evidence type="ECO:0000313" key="3">
    <source>
        <dbReference type="Proteomes" id="UP001595698"/>
    </source>
</evidence>
<organism evidence="2 3">
    <name type="scientific">Streptosporangium jomthongense</name>
    <dbReference type="NCBI Taxonomy" id="1193683"/>
    <lineage>
        <taxon>Bacteria</taxon>
        <taxon>Bacillati</taxon>
        <taxon>Actinomycetota</taxon>
        <taxon>Actinomycetes</taxon>
        <taxon>Streptosporangiales</taxon>
        <taxon>Streptosporangiaceae</taxon>
        <taxon>Streptosporangium</taxon>
    </lineage>
</organism>
<dbReference type="CDD" id="cd04793">
    <property type="entry name" value="LanC"/>
    <property type="match status" value="1"/>
</dbReference>
<proteinExistence type="predicted"/>
<evidence type="ECO:0000313" key="2">
    <source>
        <dbReference type="EMBL" id="MFC3980464.1"/>
    </source>
</evidence>
<dbReference type="EMBL" id="JBHSBC010000009">
    <property type="protein sequence ID" value="MFC3980464.1"/>
    <property type="molecule type" value="Genomic_DNA"/>
</dbReference>
<reference evidence="3" key="1">
    <citation type="journal article" date="2019" name="Int. J. Syst. Evol. Microbiol.">
        <title>The Global Catalogue of Microorganisms (GCM) 10K type strain sequencing project: providing services to taxonomists for standard genome sequencing and annotation.</title>
        <authorList>
            <consortium name="The Broad Institute Genomics Platform"/>
            <consortium name="The Broad Institute Genome Sequencing Center for Infectious Disease"/>
            <person name="Wu L."/>
            <person name="Ma J."/>
        </authorList>
    </citation>
    <scope>NUCLEOTIDE SEQUENCE [LARGE SCALE GENOMIC DNA]</scope>
    <source>
        <strain evidence="3">TBRC 7912</strain>
    </source>
</reference>
<dbReference type="SMART" id="SM01260">
    <property type="entry name" value="LANC_like"/>
    <property type="match status" value="1"/>
</dbReference>
<dbReference type="RefSeq" id="WP_386189525.1">
    <property type="nucleotide sequence ID" value="NZ_JBHSBC010000009.1"/>
</dbReference>
<accession>A0ABV8EY00</accession>
<protein>
    <submittedName>
        <fullName evidence="2">Lanthionine synthetase C family protein</fullName>
    </submittedName>
</protein>
<dbReference type="Gene3D" id="1.50.10.20">
    <property type="match status" value="1"/>
</dbReference>
<dbReference type="PRINTS" id="PR01955">
    <property type="entry name" value="LANCFRANKIA"/>
</dbReference>
<gene>
    <name evidence="2" type="ORF">ACFOYY_10045</name>
</gene>
<evidence type="ECO:0000256" key="1">
    <source>
        <dbReference type="SAM" id="MobiDB-lite"/>
    </source>
</evidence>
<keyword evidence="3" id="KW-1185">Reference proteome</keyword>
<dbReference type="Pfam" id="PF05147">
    <property type="entry name" value="LANC_like"/>
    <property type="match status" value="1"/>
</dbReference>
<feature type="region of interest" description="Disordered" evidence="1">
    <location>
        <begin position="1"/>
        <end position="30"/>
    </location>
</feature>
<dbReference type="Proteomes" id="UP001595698">
    <property type="component" value="Unassembled WGS sequence"/>
</dbReference>
<dbReference type="InterPro" id="IPR033889">
    <property type="entry name" value="LanC"/>
</dbReference>
<comment type="caution">
    <text evidence="2">The sequence shown here is derived from an EMBL/GenBank/DDBJ whole genome shotgun (WGS) entry which is preliminary data.</text>
</comment>
<sequence length="409" mass="43599">MAAQLADALAEPPMTDPAEGYGPDSPRWNGQSLSEGAAGIAILHGVRAQTGLSGWERVRDWLSLAAEEEVSAGPGAGLWHGAPALAFSLSVAVRPGEGDQLTKRLDAVVASMTRSRLHAAEARMASAQRPEPGEFDLVRGLTGLGAFLLRRDPHGDLIRRVLTYLVRLTKPIPADDPAGDSVPGWWTLQVPTGKPKDGFLGGHSDHGMAHGITGPLALLATSKRAGVTVDGQTTAIDRICGWLDTHQEEGPAGPWWPERLTHTELQKGRSSQGGPARPSWCYGAPGITRTLQLAGLALHDRTRQRKAEEALLRCVADPVQLSWLEGPSLCHGWAGVTAVSWFAAMDALTPALRDRLPFLVGSLIEQARRKPSSSWTKPGLVDGTAGAALILHTIATRTATGWERNLLIN</sequence>